<protein>
    <submittedName>
        <fullName evidence="7">RNase adapter RapZ</fullName>
    </submittedName>
    <submittedName>
        <fullName evidence="8">UPF0042 nucleotide-binding protein</fullName>
    </submittedName>
</protein>
<dbReference type="PIRSF" id="PIRSF005052">
    <property type="entry name" value="P-loopkin"/>
    <property type="match status" value="1"/>
</dbReference>
<keyword evidence="2 4" id="KW-0067">ATP-binding</keyword>
<feature type="domain" description="RapZ-like N-terminal" evidence="5">
    <location>
        <begin position="31"/>
        <end position="188"/>
    </location>
</feature>
<dbReference type="OrthoDB" id="9784461at2"/>
<dbReference type="PANTHER" id="PTHR30448:SF0">
    <property type="entry name" value="RNASE ADAPTER PROTEIN RAPZ"/>
    <property type="match status" value="1"/>
</dbReference>
<evidence type="ECO:0000313" key="10">
    <source>
        <dbReference type="Proteomes" id="UP001520140"/>
    </source>
</evidence>
<dbReference type="PANTHER" id="PTHR30448">
    <property type="entry name" value="RNASE ADAPTER PROTEIN RAPZ"/>
    <property type="match status" value="1"/>
</dbReference>
<dbReference type="InterPro" id="IPR027417">
    <property type="entry name" value="P-loop_NTPase"/>
</dbReference>
<sequence length="318" mass="34565">MTSPRTDSDTGDLRNVGSDTGDLRAIGDDDIEVALVTGLSGAGLGTAAKVLEDLGWYVADNMPPELIGRMIEIGRSAEPRLERLALVVDVRSRLFNGDVPSLLGDLAAADVRPRVLFLDASDDVLIRRFESVRRSHPLQNYGADGTLSEGIARERARLAPVKERAHLVIDTSVLSVHGLRERIAAAFGDEAAGTVAVTVESFGFKYGLPLDADVLCDMRFLPNPHWVPELRARTGQDPDVASYVLNQPGADEYLDLYHRLLVLTLAGYRREGKRYMTVGVGCTGGKHRSVAVTEALAARLRSDADTTVRVVHRDLGRE</sequence>
<organism evidence="8 9">
    <name type="scientific">Rhodococcoides kroppenstedtii</name>
    <dbReference type="NCBI Taxonomy" id="293050"/>
    <lineage>
        <taxon>Bacteria</taxon>
        <taxon>Bacillati</taxon>
        <taxon>Actinomycetota</taxon>
        <taxon>Actinomycetes</taxon>
        <taxon>Mycobacteriales</taxon>
        <taxon>Nocardiaceae</taxon>
        <taxon>Rhodococcoides</taxon>
    </lineage>
</organism>
<dbReference type="Pfam" id="PF03668">
    <property type="entry name" value="RapZ-like_N"/>
    <property type="match status" value="1"/>
</dbReference>
<evidence type="ECO:0000313" key="9">
    <source>
        <dbReference type="Proteomes" id="UP000182054"/>
    </source>
</evidence>
<evidence type="ECO:0000313" key="8">
    <source>
        <dbReference type="EMBL" id="SFA48935.1"/>
    </source>
</evidence>
<dbReference type="EMBL" id="FOJN01000005">
    <property type="protein sequence ID" value="SFA48935.1"/>
    <property type="molecule type" value="Genomic_DNA"/>
</dbReference>
<dbReference type="Proteomes" id="UP000182054">
    <property type="component" value="Unassembled WGS sequence"/>
</dbReference>
<dbReference type="NCBIfam" id="NF003828">
    <property type="entry name" value="PRK05416.1"/>
    <property type="match status" value="1"/>
</dbReference>
<dbReference type="InterPro" id="IPR005337">
    <property type="entry name" value="RapZ-like"/>
</dbReference>
<keyword evidence="10" id="KW-1185">Reference proteome</keyword>
<dbReference type="GO" id="GO:0005525">
    <property type="term" value="F:GTP binding"/>
    <property type="evidence" value="ECO:0007669"/>
    <property type="project" value="UniProtKB-UniRule"/>
</dbReference>
<keyword evidence="1 4" id="KW-0547">Nucleotide-binding</keyword>
<dbReference type="Proteomes" id="UP001520140">
    <property type="component" value="Unassembled WGS sequence"/>
</dbReference>
<feature type="domain" description="RapZ C-terminal" evidence="6">
    <location>
        <begin position="196"/>
        <end position="315"/>
    </location>
</feature>
<evidence type="ECO:0000313" key="7">
    <source>
        <dbReference type="EMBL" id="MBY6319407.1"/>
    </source>
</evidence>
<evidence type="ECO:0000256" key="3">
    <source>
        <dbReference type="ARBA" id="ARBA00023134"/>
    </source>
</evidence>
<dbReference type="GO" id="GO:0005524">
    <property type="term" value="F:ATP binding"/>
    <property type="evidence" value="ECO:0007669"/>
    <property type="project" value="UniProtKB-UniRule"/>
</dbReference>
<evidence type="ECO:0000256" key="4">
    <source>
        <dbReference type="HAMAP-Rule" id="MF_00636"/>
    </source>
</evidence>
<evidence type="ECO:0000259" key="6">
    <source>
        <dbReference type="Pfam" id="PF22740"/>
    </source>
</evidence>
<dbReference type="InterPro" id="IPR053930">
    <property type="entry name" value="RapZ-like_N"/>
</dbReference>
<evidence type="ECO:0000256" key="1">
    <source>
        <dbReference type="ARBA" id="ARBA00022741"/>
    </source>
</evidence>
<proteinExistence type="inferred from homology"/>
<gene>
    <name evidence="7" type="primary">rapZ</name>
    <name evidence="7" type="ORF">HQ605_01065</name>
    <name evidence="8" type="ORF">SAMN05444374_10578</name>
</gene>
<dbReference type="EMBL" id="JABUKG010000001">
    <property type="protein sequence ID" value="MBY6319407.1"/>
    <property type="molecule type" value="Genomic_DNA"/>
</dbReference>
<accession>A0A1I0TAX7</accession>
<feature type="binding site" evidence="4">
    <location>
        <begin position="89"/>
        <end position="92"/>
    </location>
    <ligand>
        <name>GTP</name>
        <dbReference type="ChEBI" id="CHEBI:37565"/>
    </ligand>
</feature>
<dbReference type="AlphaFoldDB" id="A0A1I0TAX7"/>
<dbReference type="SUPFAM" id="SSF52540">
    <property type="entry name" value="P-loop containing nucleoside triphosphate hydrolases"/>
    <property type="match status" value="1"/>
</dbReference>
<evidence type="ECO:0000256" key="2">
    <source>
        <dbReference type="ARBA" id="ARBA00022840"/>
    </source>
</evidence>
<name>A0A1I0TAX7_9NOCA</name>
<keyword evidence="3 4" id="KW-0342">GTP-binding</keyword>
<dbReference type="Pfam" id="PF22740">
    <property type="entry name" value="PapZ_C"/>
    <property type="match status" value="1"/>
</dbReference>
<reference evidence="8 9" key="1">
    <citation type="submission" date="2016-10" db="EMBL/GenBank/DDBJ databases">
        <authorList>
            <person name="de Groot N.N."/>
        </authorList>
    </citation>
    <scope>NUCLEOTIDE SEQUENCE [LARGE SCALE GENOMIC DNA]</scope>
    <source>
        <strain evidence="8 9">DSM 44908</strain>
    </source>
</reference>
<evidence type="ECO:0000259" key="5">
    <source>
        <dbReference type="Pfam" id="PF03668"/>
    </source>
</evidence>
<dbReference type="HAMAP" id="MF_00636">
    <property type="entry name" value="RapZ_like"/>
    <property type="match status" value="1"/>
</dbReference>
<reference evidence="7 10" key="2">
    <citation type="submission" date="2020-06" db="EMBL/GenBank/DDBJ databases">
        <title>Taxonomy, biology and ecology of Rhodococcus bacteria occurring in California pistachio and other woody hosts as revealed by genome sequence analyses.</title>
        <authorList>
            <person name="Gai Y."/>
            <person name="Riely B."/>
        </authorList>
    </citation>
    <scope>NUCLEOTIDE SEQUENCE [LARGE SCALE GENOMIC DNA]</scope>
    <source>
        <strain evidence="7 10">BP-284</strain>
    </source>
</reference>
<comment type="caution">
    <text evidence="4">Lacks conserved residue(s) required for the propagation of feature annotation.</text>
</comment>
<dbReference type="InterPro" id="IPR053931">
    <property type="entry name" value="RapZ_C"/>
</dbReference>